<dbReference type="Gene3D" id="1.10.390.10">
    <property type="entry name" value="Neutral Protease Domain 2"/>
    <property type="match status" value="1"/>
</dbReference>
<evidence type="ECO:0000313" key="3">
    <source>
        <dbReference type="EMBL" id="QOY88012.1"/>
    </source>
</evidence>
<keyword evidence="2" id="KW-0732">Signal</keyword>
<gene>
    <name evidence="3" type="ORF">IRI77_35635</name>
</gene>
<evidence type="ECO:0000313" key="4">
    <source>
        <dbReference type="Proteomes" id="UP000593892"/>
    </source>
</evidence>
<dbReference type="InterPro" id="IPR036034">
    <property type="entry name" value="PDZ_sf"/>
</dbReference>
<dbReference type="RefSeq" id="WP_194449675.1">
    <property type="nucleotide sequence ID" value="NZ_CP063849.1"/>
</dbReference>
<dbReference type="AlphaFoldDB" id="A0A7S7SJF0"/>
<protein>
    <submittedName>
        <fullName evidence="3">Peptidase M61</fullName>
    </submittedName>
</protein>
<proteinExistence type="predicted"/>
<dbReference type="KEGG" id="pfer:IRI77_35635"/>
<accession>A0A7S7SJF0</accession>
<organism evidence="3 4">
    <name type="scientific">Paludibaculum fermentans</name>
    <dbReference type="NCBI Taxonomy" id="1473598"/>
    <lineage>
        <taxon>Bacteria</taxon>
        <taxon>Pseudomonadati</taxon>
        <taxon>Acidobacteriota</taxon>
        <taxon>Terriglobia</taxon>
        <taxon>Bryobacterales</taxon>
        <taxon>Bryobacteraceae</taxon>
        <taxon>Paludibaculum</taxon>
    </lineage>
</organism>
<sequence>MLKRRIILPAVLMAASLLPAAQDNPPGAPPALELTLRPAAPDTAGIIPSVDVTLVFPVFATVELAFLPNNVETVARTITLVTARDAAGPLPLRVTDDPESAEGPARHWSAGRPVQGPVTLRYRAPISNRPAPRGAAPPLELRSDTGAFSGAGASFLLLPRSAAPDRLRLHWDLSAMPAGARGVSSLGSGDRTVLLEDAIGRLKSTFFLAGRLQLFPEQPPERGFFSAWHGTPPMDLARLMASEQKLYAFYEKFFSRPAESPYGVFLRENPVNPGGGMGLTDSFIATFGPKVTAEDLTITLAHEMLHTFAGGLDQPAGLEGSWFSEGLAVHYARLLALRAGQITPAEFLHDLNSTAGRYYTNAFLGTPNSEIPKRFWADTRIRVLPYDRGSLYFAVLDTQLRAASHAQTGLDELLMQFLARRKRALPLDETAWCSLLEQALGTPGPESYRAMLAGALQLPESGAFGPQFERTTTRLRRYELGFAPEVLIEPRRVVRGLKEDSAAARAGLRNGDEITRPVPQDVVQAQQEATLTLHVSRAGQSLVITYLPRGEEVDAWQWRMAGGPPRR</sequence>
<dbReference type="Proteomes" id="UP000593892">
    <property type="component" value="Chromosome"/>
</dbReference>
<dbReference type="SUPFAM" id="SSF55486">
    <property type="entry name" value="Metalloproteases ('zincins'), catalytic domain"/>
    <property type="match status" value="1"/>
</dbReference>
<feature type="region of interest" description="Disordered" evidence="1">
    <location>
        <begin position="91"/>
        <end position="112"/>
    </location>
</feature>
<dbReference type="EMBL" id="CP063849">
    <property type="protein sequence ID" value="QOY88012.1"/>
    <property type="molecule type" value="Genomic_DNA"/>
</dbReference>
<reference evidence="3 4" key="1">
    <citation type="submission" date="2020-10" db="EMBL/GenBank/DDBJ databases">
        <title>Complete genome sequence of Paludibaculum fermentans P105T, a facultatively anaerobic acidobacterium capable of dissimilatory Fe(III) reduction.</title>
        <authorList>
            <person name="Dedysh S.N."/>
            <person name="Beletsky A.V."/>
            <person name="Kulichevskaya I.S."/>
            <person name="Mardanov A.V."/>
            <person name="Ravin N.V."/>
        </authorList>
    </citation>
    <scope>NUCLEOTIDE SEQUENCE [LARGE SCALE GENOMIC DNA]</scope>
    <source>
        <strain evidence="3 4">P105</strain>
    </source>
</reference>
<evidence type="ECO:0000256" key="2">
    <source>
        <dbReference type="SAM" id="SignalP"/>
    </source>
</evidence>
<feature type="signal peptide" evidence="2">
    <location>
        <begin position="1"/>
        <end position="20"/>
    </location>
</feature>
<evidence type="ECO:0000256" key="1">
    <source>
        <dbReference type="SAM" id="MobiDB-lite"/>
    </source>
</evidence>
<name>A0A7S7SJF0_PALFE</name>
<dbReference type="InterPro" id="IPR027268">
    <property type="entry name" value="Peptidase_M4/M1_CTD_sf"/>
</dbReference>
<keyword evidence="4" id="KW-1185">Reference proteome</keyword>
<feature type="chain" id="PRO_5032312231" evidence="2">
    <location>
        <begin position="21"/>
        <end position="567"/>
    </location>
</feature>
<dbReference type="SUPFAM" id="SSF50156">
    <property type="entry name" value="PDZ domain-like"/>
    <property type="match status" value="1"/>
</dbReference>